<accession>A0A561ENM1</accession>
<dbReference type="CDD" id="cd03801">
    <property type="entry name" value="GT4_PimA-like"/>
    <property type="match status" value="1"/>
</dbReference>
<name>A0A561ENM1_9ACTN</name>
<dbReference type="SUPFAM" id="SSF53756">
    <property type="entry name" value="UDP-Glycosyltransferase/glycogen phosphorylase"/>
    <property type="match status" value="1"/>
</dbReference>
<keyword evidence="2 4" id="KW-0808">Transferase</keyword>
<dbReference type="GO" id="GO:0016757">
    <property type="term" value="F:glycosyltransferase activity"/>
    <property type="evidence" value="ECO:0007669"/>
    <property type="project" value="TreeGrafter"/>
</dbReference>
<proteinExistence type="predicted"/>
<evidence type="ECO:0000259" key="3">
    <source>
        <dbReference type="Pfam" id="PF00534"/>
    </source>
</evidence>
<dbReference type="PANTHER" id="PTHR12526:SF600">
    <property type="entry name" value="GLYCOSYL TRANSFERASE GROUP 1"/>
    <property type="match status" value="1"/>
</dbReference>
<sequence length="344" mass="38541">MGSTVPQTQRDVFGWLADRNGCGHLRIEVPLGELARHGVASGYSDRIPKGRQGELLIDPDLFKTVIAQRTCNPGPTLLWQNTARASRRPRLIYELDDDLLDIDPSNTRAHAFFSQPHIRANLLTNLAVADAVTVSTEALASVVRQHTAAPIHVIPNYLPAWLLDHERPSSGDDTVTIGWGGSSTHQMDITQIGTHLRRIMERNPHTELHLMGTNYAKDWGISDRVRFTEWTQSVPEYWRRIDYDVMLAPLRPHVFNASKSALRPLEAAALGIPVVASDYGPYAEFVRHGETGFLVKHDHEWGRYLRELVNDRAMREEMGAAGRRQAADWTVEGNVGAWAKVIEG</sequence>
<dbReference type="InterPro" id="IPR001296">
    <property type="entry name" value="Glyco_trans_1"/>
</dbReference>
<evidence type="ECO:0000313" key="5">
    <source>
        <dbReference type="Proteomes" id="UP000318416"/>
    </source>
</evidence>
<protein>
    <recommendedName>
        <fullName evidence="1">D-inositol 3-phosphate glycosyltransferase</fullName>
    </recommendedName>
</protein>
<dbReference type="AlphaFoldDB" id="A0A561ENM1"/>
<organism evidence="4 5">
    <name type="scientific">Kitasatospora atroaurantiaca</name>
    <dbReference type="NCBI Taxonomy" id="285545"/>
    <lineage>
        <taxon>Bacteria</taxon>
        <taxon>Bacillati</taxon>
        <taxon>Actinomycetota</taxon>
        <taxon>Actinomycetes</taxon>
        <taxon>Kitasatosporales</taxon>
        <taxon>Streptomycetaceae</taxon>
        <taxon>Kitasatospora</taxon>
    </lineage>
</organism>
<dbReference type="OrthoDB" id="647453at2"/>
<dbReference type="Gene3D" id="3.40.50.2000">
    <property type="entry name" value="Glycogen Phosphorylase B"/>
    <property type="match status" value="1"/>
</dbReference>
<evidence type="ECO:0000256" key="1">
    <source>
        <dbReference type="ARBA" id="ARBA00021292"/>
    </source>
</evidence>
<evidence type="ECO:0000313" key="4">
    <source>
        <dbReference type="EMBL" id="TWE17159.1"/>
    </source>
</evidence>
<dbReference type="RefSeq" id="WP_145789764.1">
    <property type="nucleotide sequence ID" value="NZ_BAAABR010000089.1"/>
</dbReference>
<dbReference type="EMBL" id="VIVR01000001">
    <property type="protein sequence ID" value="TWE17159.1"/>
    <property type="molecule type" value="Genomic_DNA"/>
</dbReference>
<feature type="domain" description="Glycosyl transferase family 1" evidence="3">
    <location>
        <begin position="195"/>
        <end position="324"/>
    </location>
</feature>
<reference evidence="4 5" key="1">
    <citation type="submission" date="2019-06" db="EMBL/GenBank/DDBJ databases">
        <title>Sequencing the genomes of 1000 actinobacteria strains.</title>
        <authorList>
            <person name="Klenk H.-P."/>
        </authorList>
    </citation>
    <scope>NUCLEOTIDE SEQUENCE [LARGE SCALE GENOMIC DNA]</scope>
    <source>
        <strain evidence="4 5">DSM 41649</strain>
    </source>
</reference>
<dbReference type="PANTHER" id="PTHR12526">
    <property type="entry name" value="GLYCOSYLTRANSFERASE"/>
    <property type="match status" value="1"/>
</dbReference>
<dbReference type="Pfam" id="PF00534">
    <property type="entry name" value="Glycos_transf_1"/>
    <property type="match status" value="1"/>
</dbReference>
<dbReference type="Proteomes" id="UP000318416">
    <property type="component" value="Unassembled WGS sequence"/>
</dbReference>
<comment type="caution">
    <text evidence="4">The sequence shown here is derived from an EMBL/GenBank/DDBJ whole genome shotgun (WGS) entry which is preliminary data.</text>
</comment>
<evidence type="ECO:0000256" key="2">
    <source>
        <dbReference type="ARBA" id="ARBA00022679"/>
    </source>
</evidence>
<gene>
    <name evidence="4" type="ORF">FB465_2164</name>
</gene>
<keyword evidence="5" id="KW-1185">Reference proteome</keyword>